<dbReference type="SUPFAM" id="SSF81324">
    <property type="entry name" value="Voltage-gated potassium channels"/>
    <property type="match status" value="1"/>
</dbReference>
<dbReference type="EMBL" id="CAJNJA010088696">
    <property type="protein sequence ID" value="CAE7939398.1"/>
    <property type="molecule type" value="Genomic_DNA"/>
</dbReference>
<keyword evidence="4 12" id="KW-0812">Transmembrane</keyword>
<dbReference type="OrthoDB" id="40902at2759"/>
<dbReference type="GO" id="GO:0098703">
    <property type="term" value="P:calcium ion import across plasma membrane"/>
    <property type="evidence" value="ECO:0007669"/>
    <property type="project" value="TreeGrafter"/>
</dbReference>
<evidence type="ECO:0000259" key="13">
    <source>
        <dbReference type="PROSITE" id="PS50222"/>
    </source>
</evidence>
<comment type="caution">
    <text evidence="14">The sequence shown here is derived from an EMBL/GenBank/DDBJ whole genome shotgun (WGS) entry which is preliminary data.</text>
</comment>
<evidence type="ECO:0000256" key="10">
    <source>
        <dbReference type="ARBA" id="ARBA00023303"/>
    </source>
</evidence>
<dbReference type="InterPro" id="IPR002048">
    <property type="entry name" value="EF_hand_dom"/>
</dbReference>
<keyword evidence="5" id="KW-0851">Voltage-gated channel</keyword>
<sequence length="678" mass="76432">MRACAVYTDIKQSNICGISRCLRSHVSAGLNGLSDDEARAIRHRLRLRLGALSSAKLVSGKNLHDAVHALGLTRYSIDDINEMVNLVADFINLGFEARDRRSRRQTVFSWETADEVDRYGKPVWEWPKVKDYMGYHRSASLTAFEPQAVSTFNVVPASALMELFLAQDSEIHKRIFGQTGVKQFQAIREILLAGDTNRLVAELTFVRINDLAAPPEPLHPLMYVEPLVAVLIVANGVMIGLQTDPFYEIWEGWAYVELGFALFLFLEIVLRMHFLTCRGFWCGEDRFWNWFDVVLCTTSVADVAVQFASTSPTDIGGRELSLLRFCRLIRLVRIVKVFRLKFMKDLRLMVKGLVAGIRTLVLAFTLLVSVIYVIAGFATMSFGGITGVEVPGLEMDKYFYNLPMSMFTAFRCFTGDCVTEEGFPLTFLLTDEFGLVFAACYIMSYMLVSMGIFNVILAVYVEITMKAAKETEATTAEQYARESIRIARTTRELLKKFAAAFRLFQELEKEDAVLQQGGRNSGFNMKTRTGIFTDDDVHDGIAITKELFLLVIQDRGVQQLMDELDLPPDRANLFEVIDADGSGTLHITELVQGLLKIRGEINKSDTVAALLAAKAVQSILVEFKEEQKQANELLRKELRAELHRCTTCSPLSRGSLLQFQVLLVFLFRYAVIMFAHVM</sequence>
<keyword evidence="9" id="KW-0325">Glycoprotein</keyword>
<dbReference type="PANTHER" id="PTHR45628:SF7">
    <property type="entry name" value="VOLTAGE-DEPENDENT CALCIUM CHANNEL TYPE A SUBUNIT ALPHA-1"/>
    <property type="match status" value="1"/>
</dbReference>
<evidence type="ECO:0000313" key="15">
    <source>
        <dbReference type="Proteomes" id="UP000601435"/>
    </source>
</evidence>
<dbReference type="GO" id="GO:0008331">
    <property type="term" value="F:high voltage-gated calcium channel activity"/>
    <property type="evidence" value="ECO:0007669"/>
    <property type="project" value="TreeGrafter"/>
</dbReference>
<dbReference type="InterPro" id="IPR027359">
    <property type="entry name" value="Volt_channel_dom_sf"/>
</dbReference>
<dbReference type="Gene3D" id="1.10.287.70">
    <property type="match status" value="1"/>
</dbReference>
<proteinExistence type="predicted"/>
<dbReference type="PANTHER" id="PTHR45628">
    <property type="entry name" value="VOLTAGE-DEPENDENT CALCIUM CHANNEL TYPE A SUBUNIT ALPHA-1"/>
    <property type="match status" value="1"/>
</dbReference>
<keyword evidence="7" id="KW-0406">Ion transport</keyword>
<evidence type="ECO:0000256" key="12">
    <source>
        <dbReference type="SAM" id="Phobius"/>
    </source>
</evidence>
<comment type="subcellular location">
    <subcellularLocation>
        <location evidence="1">Membrane</location>
        <topology evidence="1">Multi-pass membrane protein</topology>
    </subcellularLocation>
</comment>
<evidence type="ECO:0000256" key="7">
    <source>
        <dbReference type="ARBA" id="ARBA00023065"/>
    </source>
</evidence>
<keyword evidence="3" id="KW-0597">Phosphoprotein</keyword>
<evidence type="ECO:0000256" key="9">
    <source>
        <dbReference type="ARBA" id="ARBA00023180"/>
    </source>
</evidence>
<keyword evidence="2" id="KW-0813">Transport</keyword>
<evidence type="ECO:0000256" key="3">
    <source>
        <dbReference type="ARBA" id="ARBA00022553"/>
    </source>
</evidence>
<keyword evidence="11" id="KW-0175">Coiled coil</keyword>
<name>A0A813C6G0_9DINO</name>
<feature type="transmembrane region" description="Helical" evidence="12">
    <location>
        <begin position="659"/>
        <end position="677"/>
    </location>
</feature>
<evidence type="ECO:0000256" key="6">
    <source>
        <dbReference type="ARBA" id="ARBA00022989"/>
    </source>
</evidence>
<reference evidence="14" key="1">
    <citation type="submission" date="2021-02" db="EMBL/GenBank/DDBJ databases">
        <authorList>
            <person name="Dougan E. K."/>
            <person name="Rhodes N."/>
            <person name="Thang M."/>
            <person name="Chan C."/>
        </authorList>
    </citation>
    <scope>NUCLEOTIDE SEQUENCE</scope>
</reference>
<evidence type="ECO:0000256" key="8">
    <source>
        <dbReference type="ARBA" id="ARBA00023136"/>
    </source>
</evidence>
<dbReference type="InterPro" id="IPR050599">
    <property type="entry name" value="VDCC_alpha-1_subunit"/>
</dbReference>
<evidence type="ECO:0000256" key="1">
    <source>
        <dbReference type="ARBA" id="ARBA00004141"/>
    </source>
</evidence>
<evidence type="ECO:0000256" key="2">
    <source>
        <dbReference type="ARBA" id="ARBA00022448"/>
    </source>
</evidence>
<dbReference type="Proteomes" id="UP000601435">
    <property type="component" value="Unassembled WGS sequence"/>
</dbReference>
<feature type="domain" description="EF-hand" evidence="13">
    <location>
        <begin position="565"/>
        <end position="600"/>
    </location>
</feature>
<accession>A0A813C6G0</accession>
<dbReference type="AlphaFoldDB" id="A0A813C6G0"/>
<feature type="transmembrane region" description="Helical" evidence="12">
    <location>
        <begin position="253"/>
        <end position="270"/>
    </location>
</feature>
<evidence type="ECO:0000313" key="14">
    <source>
        <dbReference type="EMBL" id="CAE7939398.1"/>
    </source>
</evidence>
<evidence type="ECO:0000256" key="11">
    <source>
        <dbReference type="SAM" id="Coils"/>
    </source>
</evidence>
<feature type="transmembrane region" description="Helical" evidence="12">
    <location>
        <begin position="221"/>
        <end position="241"/>
    </location>
</feature>
<feature type="coiled-coil region" evidence="11">
    <location>
        <begin position="616"/>
        <end position="644"/>
    </location>
</feature>
<feature type="transmembrane region" description="Helical" evidence="12">
    <location>
        <begin position="433"/>
        <end position="461"/>
    </location>
</feature>
<keyword evidence="15" id="KW-1185">Reference proteome</keyword>
<keyword evidence="8 12" id="KW-0472">Membrane</keyword>
<dbReference type="Gene3D" id="1.20.120.350">
    <property type="entry name" value="Voltage-gated potassium channels. Chain C"/>
    <property type="match status" value="1"/>
</dbReference>
<evidence type="ECO:0000256" key="4">
    <source>
        <dbReference type="ARBA" id="ARBA00022692"/>
    </source>
</evidence>
<organism evidence="14 15">
    <name type="scientific">Symbiodinium necroappetens</name>
    <dbReference type="NCBI Taxonomy" id="1628268"/>
    <lineage>
        <taxon>Eukaryota</taxon>
        <taxon>Sar</taxon>
        <taxon>Alveolata</taxon>
        <taxon>Dinophyceae</taxon>
        <taxon>Suessiales</taxon>
        <taxon>Symbiodiniaceae</taxon>
        <taxon>Symbiodinium</taxon>
    </lineage>
</organism>
<gene>
    <name evidence="14" type="ORF">SNEC2469_LOCUS33498</name>
</gene>
<protein>
    <recommendedName>
        <fullName evidence="13">EF-hand domain-containing protein</fullName>
    </recommendedName>
</protein>
<dbReference type="GO" id="GO:0005891">
    <property type="term" value="C:voltage-gated calcium channel complex"/>
    <property type="evidence" value="ECO:0007669"/>
    <property type="project" value="TreeGrafter"/>
</dbReference>
<dbReference type="GO" id="GO:0005509">
    <property type="term" value="F:calcium ion binding"/>
    <property type="evidence" value="ECO:0007669"/>
    <property type="project" value="InterPro"/>
</dbReference>
<evidence type="ECO:0000256" key="5">
    <source>
        <dbReference type="ARBA" id="ARBA00022882"/>
    </source>
</evidence>
<keyword evidence="10" id="KW-0407">Ion channel</keyword>
<feature type="transmembrane region" description="Helical" evidence="12">
    <location>
        <begin position="348"/>
        <end position="375"/>
    </location>
</feature>
<dbReference type="PROSITE" id="PS50222">
    <property type="entry name" value="EF_HAND_2"/>
    <property type="match status" value="1"/>
</dbReference>
<keyword evidence="6 12" id="KW-1133">Transmembrane helix</keyword>